<feature type="domain" description="ABC transporter" evidence="4">
    <location>
        <begin position="29"/>
        <end position="261"/>
    </location>
</feature>
<dbReference type="CDD" id="cd03293">
    <property type="entry name" value="ABC_NrtD_SsuB_transporters"/>
    <property type="match status" value="1"/>
</dbReference>
<comment type="caution">
    <text evidence="5">The sequence shown here is derived from an EMBL/GenBank/DDBJ whole genome shotgun (WGS) entry which is preliminary data.</text>
</comment>
<dbReference type="InterPro" id="IPR027417">
    <property type="entry name" value="P-loop_NTPase"/>
</dbReference>
<dbReference type="PROSITE" id="PS50893">
    <property type="entry name" value="ABC_TRANSPORTER_2"/>
    <property type="match status" value="1"/>
</dbReference>
<dbReference type="PANTHER" id="PTHR42788:SF13">
    <property type="entry name" value="ALIPHATIC SULFONATES IMPORT ATP-BINDING PROTEIN SSUB"/>
    <property type="match status" value="1"/>
</dbReference>
<gene>
    <name evidence="5" type="ORF">BAQU_1351</name>
</gene>
<reference evidence="5 6" key="1">
    <citation type="journal article" date="2017" name="BMC Genomics">
        <title>Comparative genomic and phylogenomic analyses of the Bifidobacteriaceae family.</title>
        <authorList>
            <person name="Lugli G.A."/>
            <person name="Milani C."/>
            <person name="Turroni F."/>
            <person name="Duranti S."/>
            <person name="Mancabelli L."/>
            <person name="Mangifesta M."/>
            <person name="Ferrario C."/>
            <person name="Modesto M."/>
            <person name="Mattarelli P."/>
            <person name="Jiri K."/>
            <person name="van Sinderen D."/>
            <person name="Ventura M."/>
        </authorList>
    </citation>
    <scope>NUCLEOTIDE SEQUENCE [LARGE SCALE GENOMIC DNA]</scope>
    <source>
        <strain evidence="5 6">LMG 28769</strain>
    </source>
</reference>
<proteinExistence type="predicted"/>
<dbReference type="Proteomes" id="UP000216451">
    <property type="component" value="Unassembled WGS sequence"/>
</dbReference>
<dbReference type="PANTHER" id="PTHR42788">
    <property type="entry name" value="TAURINE IMPORT ATP-BINDING PROTEIN-RELATED"/>
    <property type="match status" value="1"/>
</dbReference>
<dbReference type="OrthoDB" id="8773773at2"/>
<dbReference type="EMBL" id="MWXA01000005">
    <property type="protein sequence ID" value="OZG67278.1"/>
    <property type="molecule type" value="Genomic_DNA"/>
</dbReference>
<evidence type="ECO:0000256" key="1">
    <source>
        <dbReference type="ARBA" id="ARBA00022448"/>
    </source>
</evidence>
<dbReference type="InterPro" id="IPR003439">
    <property type="entry name" value="ABC_transporter-like_ATP-bd"/>
</dbReference>
<dbReference type="GO" id="GO:0016887">
    <property type="term" value="F:ATP hydrolysis activity"/>
    <property type="evidence" value="ECO:0007669"/>
    <property type="project" value="InterPro"/>
</dbReference>
<sequence>MTQRTSHRIETATDVETDVETATEKKVCVSLRSVAFSYSSIDAQPTTVLEDFNLDVHQGDFVTLIGPSGCGKTTLLRLIAGLEQPLVGDVVFQGQHVDGPNHKRGVVFQQGSLFPWLTVSGNVAFGLKSRGVAPSERTSQVAEILDLVGMSAFAQSYPHEISGGMAQRVAIARTLVNDPDLVLLDEPMGALDSFMRQSLQSLILQLHQRLGMTMILVTHDIDEAVFMSDRIVVMTSRPGRIIESLPVTLPERRMQRDRSSAKFFEIRSSIMTLLSDISA</sequence>
<keyword evidence="1" id="KW-0813">Transport</keyword>
<dbReference type="GO" id="GO:0005524">
    <property type="term" value="F:ATP binding"/>
    <property type="evidence" value="ECO:0007669"/>
    <property type="project" value="UniProtKB-KW"/>
</dbReference>
<organism evidence="5 6">
    <name type="scientific">Bifidobacterium aquikefiri</name>
    <dbReference type="NCBI Taxonomy" id="1653207"/>
    <lineage>
        <taxon>Bacteria</taxon>
        <taxon>Bacillati</taxon>
        <taxon>Actinomycetota</taxon>
        <taxon>Actinomycetes</taxon>
        <taxon>Bifidobacteriales</taxon>
        <taxon>Bifidobacteriaceae</taxon>
        <taxon>Bifidobacterium</taxon>
    </lineage>
</organism>
<protein>
    <submittedName>
        <fullName evidence="5">Taurine-transporting AtPase</fullName>
    </submittedName>
</protein>
<dbReference type="InterPro" id="IPR050166">
    <property type="entry name" value="ABC_transporter_ATP-bind"/>
</dbReference>
<keyword evidence="3" id="KW-0067">ATP-binding</keyword>
<evidence type="ECO:0000259" key="4">
    <source>
        <dbReference type="PROSITE" id="PS50893"/>
    </source>
</evidence>
<dbReference type="InterPro" id="IPR003593">
    <property type="entry name" value="AAA+_ATPase"/>
</dbReference>
<dbReference type="PROSITE" id="PS00211">
    <property type="entry name" value="ABC_TRANSPORTER_1"/>
    <property type="match status" value="1"/>
</dbReference>
<evidence type="ECO:0000256" key="3">
    <source>
        <dbReference type="ARBA" id="ARBA00022840"/>
    </source>
</evidence>
<name>A0A261G789_9BIFI</name>
<keyword evidence="6" id="KW-1185">Reference proteome</keyword>
<dbReference type="AlphaFoldDB" id="A0A261G789"/>
<keyword evidence="2" id="KW-0547">Nucleotide-binding</keyword>
<dbReference type="InterPro" id="IPR017871">
    <property type="entry name" value="ABC_transporter-like_CS"/>
</dbReference>
<evidence type="ECO:0000313" key="5">
    <source>
        <dbReference type="EMBL" id="OZG67278.1"/>
    </source>
</evidence>
<dbReference type="RefSeq" id="WP_094693856.1">
    <property type="nucleotide sequence ID" value="NZ_CALENZ010000016.1"/>
</dbReference>
<dbReference type="SUPFAM" id="SSF52540">
    <property type="entry name" value="P-loop containing nucleoside triphosphate hydrolases"/>
    <property type="match status" value="1"/>
</dbReference>
<dbReference type="Pfam" id="PF00005">
    <property type="entry name" value="ABC_tran"/>
    <property type="match status" value="1"/>
</dbReference>
<dbReference type="GeneID" id="98296019"/>
<evidence type="ECO:0000313" key="6">
    <source>
        <dbReference type="Proteomes" id="UP000216451"/>
    </source>
</evidence>
<dbReference type="SMART" id="SM00382">
    <property type="entry name" value="AAA"/>
    <property type="match status" value="1"/>
</dbReference>
<evidence type="ECO:0000256" key="2">
    <source>
        <dbReference type="ARBA" id="ARBA00022741"/>
    </source>
</evidence>
<dbReference type="Gene3D" id="3.40.50.300">
    <property type="entry name" value="P-loop containing nucleotide triphosphate hydrolases"/>
    <property type="match status" value="1"/>
</dbReference>
<accession>A0A261G789</accession>